<comment type="caution">
    <text evidence="2">The sequence shown here is derived from an EMBL/GenBank/DDBJ whole genome shotgun (WGS) entry which is preliminary data.</text>
</comment>
<dbReference type="GO" id="GO:0032259">
    <property type="term" value="P:methylation"/>
    <property type="evidence" value="ECO:0007669"/>
    <property type="project" value="UniProtKB-KW"/>
</dbReference>
<dbReference type="InterPro" id="IPR002052">
    <property type="entry name" value="DNA_methylase_N6_adenine_CS"/>
</dbReference>
<accession>A0A4R7UCJ1</accession>
<dbReference type="InterPro" id="IPR050210">
    <property type="entry name" value="tRNA_Adenine-N(6)_MTase"/>
</dbReference>
<dbReference type="CDD" id="cd02440">
    <property type="entry name" value="AdoMet_MTases"/>
    <property type="match status" value="1"/>
</dbReference>
<keyword evidence="2" id="KW-0489">Methyltransferase</keyword>
<dbReference type="PANTHER" id="PTHR47739:SF1">
    <property type="entry name" value="TRNA1(VAL) (ADENINE(37)-N6)-METHYLTRANSFERASE"/>
    <property type="match status" value="1"/>
</dbReference>
<evidence type="ECO:0000313" key="3">
    <source>
        <dbReference type="Proteomes" id="UP000295757"/>
    </source>
</evidence>
<dbReference type="Proteomes" id="UP000295757">
    <property type="component" value="Unassembled WGS sequence"/>
</dbReference>
<evidence type="ECO:0000313" key="2">
    <source>
        <dbReference type="EMBL" id="TDV24162.1"/>
    </source>
</evidence>
<dbReference type="GO" id="GO:0003676">
    <property type="term" value="F:nucleic acid binding"/>
    <property type="evidence" value="ECO:0007669"/>
    <property type="project" value="InterPro"/>
</dbReference>
<dbReference type="Pfam" id="PF05175">
    <property type="entry name" value="MTS"/>
    <property type="match status" value="1"/>
</dbReference>
<dbReference type="PANTHER" id="PTHR47739">
    <property type="entry name" value="TRNA1(VAL) (ADENINE(37)-N6)-METHYLTRANSFERASE"/>
    <property type="match status" value="1"/>
</dbReference>
<dbReference type="OrthoDB" id="9777257at2"/>
<dbReference type="GO" id="GO:0008757">
    <property type="term" value="F:S-adenosylmethionine-dependent methyltransferase activity"/>
    <property type="evidence" value="ECO:0007669"/>
    <property type="project" value="UniProtKB-ARBA"/>
</dbReference>
<keyword evidence="2" id="KW-0808">Transferase</keyword>
<dbReference type="InterPro" id="IPR007848">
    <property type="entry name" value="Small_mtfrase_dom"/>
</dbReference>
<dbReference type="AlphaFoldDB" id="A0A4R7UCJ1"/>
<protein>
    <submittedName>
        <fullName evidence="2">tRNA1Val (Adenine37-N6)-methyltransferase</fullName>
    </submittedName>
</protein>
<evidence type="ECO:0000259" key="1">
    <source>
        <dbReference type="Pfam" id="PF05175"/>
    </source>
</evidence>
<keyword evidence="3" id="KW-1185">Reference proteome</keyword>
<dbReference type="InterPro" id="IPR029063">
    <property type="entry name" value="SAM-dependent_MTases_sf"/>
</dbReference>
<dbReference type="PROSITE" id="PS00092">
    <property type="entry name" value="N6_MTASE"/>
    <property type="match status" value="1"/>
</dbReference>
<proteinExistence type="predicted"/>
<organism evidence="2 3">
    <name type="scientific">Mycoplasmopsis mustelae</name>
    <dbReference type="NCBI Taxonomy" id="171289"/>
    <lineage>
        <taxon>Bacteria</taxon>
        <taxon>Bacillati</taxon>
        <taxon>Mycoplasmatota</taxon>
        <taxon>Mycoplasmoidales</taxon>
        <taxon>Metamycoplasmataceae</taxon>
        <taxon>Mycoplasmopsis</taxon>
    </lineage>
</organism>
<dbReference type="Gene3D" id="3.40.50.150">
    <property type="entry name" value="Vaccinia Virus protein VP39"/>
    <property type="match status" value="1"/>
</dbReference>
<dbReference type="RefSeq" id="WP_134110161.1">
    <property type="nucleotide sequence ID" value="NZ_SOCN01000001.1"/>
</dbReference>
<feature type="domain" description="Methyltransferase small" evidence="1">
    <location>
        <begin position="50"/>
        <end position="144"/>
    </location>
</feature>
<reference evidence="2 3" key="1">
    <citation type="submission" date="2019-03" db="EMBL/GenBank/DDBJ databases">
        <title>Genomic Encyclopedia of Archaeal and Bacterial Type Strains, Phase II (KMG-II): from individual species to whole genera.</title>
        <authorList>
            <person name="Goeker M."/>
        </authorList>
    </citation>
    <scope>NUCLEOTIDE SEQUENCE [LARGE SCALE GENOMIC DNA]</scope>
    <source>
        <strain evidence="2 3">ATCC 35214</strain>
    </source>
</reference>
<gene>
    <name evidence="2" type="ORF">BCF59_0110</name>
</gene>
<dbReference type="SUPFAM" id="SSF53335">
    <property type="entry name" value="S-adenosyl-L-methionine-dependent methyltransferases"/>
    <property type="match status" value="1"/>
</dbReference>
<sequence length="265" mass="30803">MKDLKNKLHPANPNWVKNSLGFDSNLWIYQDKSMFNYSVDTILLGNFISLNKKTKRALEIGTNNAALAIFIAKRSENLSIDAIEIQSKAIELAQINIGINNLNKQINLIHSDFKDYWKNMILKPHQKYQVIFCNPPFYKNDASKIKKNINVAKLIATHEINLNLEDLVLGCSKIIEQKGFLSLVLPIERTVDIFETLRKYKFEPKRIQMVFTRQNSKPKFILIESRYQAGWGSHFLPNLYLHDANDKLNHTYLPEIKKLYKPLKV</sequence>
<name>A0A4R7UCJ1_9BACT</name>
<dbReference type="EMBL" id="SOCN01000001">
    <property type="protein sequence ID" value="TDV24162.1"/>
    <property type="molecule type" value="Genomic_DNA"/>
</dbReference>
<dbReference type="GO" id="GO:0008170">
    <property type="term" value="F:N-methyltransferase activity"/>
    <property type="evidence" value="ECO:0007669"/>
    <property type="project" value="UniProtKB-ARBA"/>
</dbReference>